<feature type="compositionally biased region" description="Polar residues" evidence="1">
    <location>
        <begin position="73"/>
        <end position="86"/>
    </location>
</feature>
<feature type="region of interest" description="Disordered" evidence="1">
    <location>
        <begin position="71"/>
        <end position="113"/>
    </location>
</feature>
<feature type="region of interest" description="Disordered" evidence="1">
    <location>
        <begin position="139"/>
        <end position="172"/>
    </location>
</feature>
<keyword evidence="5" id="KW-1185">Reference proteome</keyword>
<dbReference type="OMA" id="LCFEIQK"/>
<feature type="compositionally biased region" description="Polar residues" evidence="1">
    <location>
        <begin position="233"/>
        <end position="242"/>
    </location>
</feature>
<feature type="compositionally biased region" description="Polar residues" evidence="1">
    <location>
        <begin position="591"/>
        <end position="612"/>
    </location>
</feature>
<organism evidence="4 5">
    <name type="scientific">Tetracentron sinense</name>
    <name type="common">Spur-leaf</name>
    <dbReference type="NCBI Taxonomy" id="13715"/>
    <lineage>
        <taxon>Eukaryota</taxon>
        <taxon>Viridiplantae</taxon>
        <taxon>Streptophyta</taxon>
        <taxon>Embryophyta</taxon>
        <taxon>Tracheophyta</taxon>
        <taxon>Spermatophyta</taxon>
        <taxon>Magnoliopsida</taxon>
        <taxon>Trochodendrales</taxon>
        <taxon>Trochodendraceae</taxon>
        <taxon>Tetracentron</taxon>
    </lineage>
</organism>
<dbReference type="Pfam" id="PF14309">
    <property type="entry name" value="DUF4378"/>
    <property type="match status" value="1"/>
</dbReference>
<dbReference type="GO" id="GO:0051513">
    <property type="term" value="P:regulation of monopolar cell growth"/>
    <property type="evidence" value="ECO:0007669"/>
    <property type="project" value="InterPro"/>
</dbReference>
<feature type="region of interest" description="Disordered" evidence="1">
    <location>
        <begin position="461"/>
        <end position="510"/>
    </location>
</feature>
<sequence length="1037" mass="115723">MSAKLLHSLTDEHPDLQKQIGCMSGILHLFDRNHILAGKRINGQSHKRLPPGESLTGASFSSSSCSSSFSSFDCNKTAQPESSSFDRTIFPETPSRDWTPVNQPNASPRLGRQSLDLRDVVKESIYREERGLSVKTTVKEEAAGHAMKHRDSPRPLQPKYEDGLGINGKPRVPADINESLGVFAKFREAPRNFREAREPPRSSYKAKDGSFLSVPKDAPRFSYDGREMHRPSFESQDTFKSTTKLKELPRLSLDSRDGSTRGCNSSPKSNSLFKDLQKVSNSSKTIPNLQQELGTPKRPPSVVAKLMGLEALPDSISATESQMGLIKTCHGEDCDTFSRLSKRTDESKQNRISGSPWNSHRDPISPQLKNPDPVMKPISSSRFPIEPAPWRHPYGGQGFQKLAFRNPEAPARALSSSPSVYGEIEKRWKKLEFKQSDKDLRALKQMLEAMQVKGLLETKKEDQASYSASQSNYNGRNHTSRDQNPILANRRTTQNNRTISPAIKGASPPRTYESPIVIIKPAKFIEKSGIPASSVIPIDGLAGLRKLRSGDSVDCRKGVVNNQTAKDLTPKRGVRDPAKQALSSMDKKTTGRTLRSTQTSTRPQLLSRENTTSSGRSSCSVSPRLQQKKLELEKRSRPPIVLSDSSKPRRQSSRQPTDSGSPGRKFRPNSLNLQPCNDLLSEISCEKRNLSHQDDEISLQSDSQIDTEVTSADQSAADINRVFIQQGSQSPSRKVANCVASGLKKKKPTPRLSEHESLEEIVTVTSEQPSPVSVLDASFYRDDLPCPMKMILNAFEDDETQISDDIPRQPYSDHDEATTDYIASLCKNANPDHRYISEILLASGILLRDLSSDLTSVQLHPSGHPINPDLFFVLEQINASTGLSKDEQSCEMVAQSKPNQERPHRKLIFDAVNEILVRKLALVHPLPELWSQHDKLAGRTLMSAQRLMRELCPEIDQLQADNPHCTLDNDDDWLKSILWEDVMRPSENWRDFCGEVSGIVLDVERLVFKDLVDEIVSGEAASLRAKRSRHCRQLFAK</sequence>
<evidence type="ECO:0000259" key="3">
    <source>
        <dbReference type="Pfam" id="PF14383"/>
    </source>
</evidence>
<proteinExistence type="predicted"/>
<feature type="compositionally biased region" description="Polar residues" evidence="1">
    <location>
        <begin position="490"/>
        <end position="499"/>
    </location>
</feature>
<dbReference type="OrthoDB" id="769613at2759"/>
<dbReference type="Proteomes" id="UP000655225">
    <property type="component" value="Unassembled WGS sequence"/>
</dbReference>
<protein>
    <recommendedName>
        <fullName evidence="6">DUF4378 domain-containing protein</fullName>
    </recommendedName>
</protein>
<dbReference type="PANTHER" id="PTHR31680:SF4">
    <property type="entry name" value="LONGIFOLIA PROTEIN"/>
    <property type="match status" value="1"/>
</dbReference>
<dbReference type="EMBL" id="JABCRI010000010">
    <property type="protein sequence ID" value="KAF8399608.1"/>
    <property type="molecule type" value="Genomic_DNA"/>
</dbReference>
<dbReference type="InterPro" id="IPR033334">
    <property type="entry name" value="LNG1/2"/>
</dbReference>
<feature type="domain" description="DUF4378" evidence="2">
    <location>
        <begin position="832"/>
        <end position="1014"/>
    </location>
</feature>
<evidence type="ECO:0000256" key="1">
    <source>
        <dbReference type="SAM" id="MobiDB-lite"/>
    </source>
</evidence>
<feature type="compositionally biased region" description="Low complexity" evidence="1">
    <location>
        <begin position="613"/>
        <end position="622"/>
    </location>
</feature>
<feature type="compositionally biased region" description="Basic and acidic residues" evidence="1">
    <location>
        <begin position="217"/>
        <end position="232"/>
    </location>
</feature>
<feature type="compositionally biased region" description="Polar residues" evidence="1">
    <location>
        <begin position="464"/>
        <end position="477"/>
    </location>
</feature>
<evidence type="ECO:0008006" key="6">
    <source>
        <dbReference type="Google" id="ProtNLM"/>
    </source>
</evidence>
<reference evidence="4 5" key="1">
    <citation type="submission" date="2020-04" db="EMBL/GenBank/DDBJ databases">
        <title>Plant Genome Project.</title>
        <authorList>
            <person name="Zhang R.-G."/>
        </authorList>
    </citation>
    <scope>NUCLEOTIDE SEQUENCE [LARGE SCALE GENOMIC DNA]</scope>
    <source>
        <strain evidence="4">YNK0</strain>
        <tissue evidence="4">Leaf</tissue>
    </source>
</reference>
<dbReference type="AlphaFoldDB" id="A0A834Z788"/>
<feature type="compositionally biased region" description="Basic and acidic residues" evidence="1">
    <location>
        <begin position="191"/>
        <end position="208"/>
    </location>
</feature>
<evidence type="ECO:0000313" key="5">
    <source>
        <dbReference type="Proteomes" id="UP000655225"/>
    </source>
</evidence>
<name>A0A834Z788_TETSI</name>
<feature type="compositionally biased region" description="Basic and acidic residues" evidence="1">
    <location>
        <begin position="244"/>
        <end position="259"/>
    </location>
</feature>
<feature type="region of interest" description="Disordered" evidence="1">
    <location>
        <begin position="563"/>
        <end position="673"/>
    </location>
</feature>
<feature type="region of interest" description="Disordered" evidence="1">
    <location>
        <begin position="191"/>
        <end position="299"/>
    </location>
</feature>
<evidence type="ECO:0000313" key="4">
    <source>
        <dbReference type="EMBL" id="KAF8399608.1"/>
    </source>
</evidence>
<dbReference type="Pfam" id="PF14383">
    <property type="entry name" value="VARLMGL"/>
    <property type="match status" value="1"/>
</dbReference>
<feature type="domain" description="DUF3741" evidence="3">
    <location>
        <begin position="298"/>
        <end position="315"/>
    </location>
</feature>
<dbReference type="PANTHER" id="PTHR31680">
    <property type="entry name" value="LONGIFOLIA PROTEIN"/>
    <property type="match status" value="1"/>
</dbReference>
<accession>A0A834Z788</accession>
<feature type="compositionally biased region" description="Polar residues" evidence="1">
    <location>
        <begin position="261"/>
        <end position="293"/>
    </location>
</feature>
<gene>
    <name evidence="4" type="ORF">HHK36_015477</name>
</gene>
<feature type="compositionally biased region" description="Basic and acidic residues" evidence="1">
    <location>
        <begin position="568"/>
        <end position="578"/>
    </location>
</feature>
<evidence type="ECO:0000259" key="2">
    <source>
        <dbReference type="Pfam" id="PF14309"/>
    </source>
</evidence>
<dbReference type="InterPro" id="IPR025486">
    <property type="entry name" value="DUF4378"/>
</dbReference>
<dbReference type="InterPro" id="IPR032795">
    <property type="entry name" value="DUF3741-assoc"/>
</dbReference>
<feature type="region of interest" description="Disordered" evidence="1">
    <location>
        <begin position="343"/>
        <end position="374"/>
    </location>
</feature>
<feature type="compositionally biased region" description="Basic and acidic residues" evidence="1">
    <location>
        <begin position="139"/>
        <end position="153"/>
    </location>
</feature>
<comment type="caution">
    <text evidence="4">The sequence shown here is derived from an EMBL/GenBank/DDBJ whole genome shotgun (WGS) entry which is preliminary data.</text>
</comment>